<organism evidence="3 4">
    <name type="scientific">Usitatibacter rugosus</name>
    <dbReference type="NCBI Taxonomy" id="2732067"/>
    <lineage>
        <taxon>Bacteria</taxon>
        <taxon>Pseudomonadati</taxon>
        <taxon>Pseudomonadota</taxon>
        <taxon>Betaproteobacteria</taxon>
        <taxon>Nitrosomonadales</taxon>
        <taxon>Usitatibacteraceae</taxon>
        <taxon>Usitatibacter</taxon>
    </lineage>
</organism>
<dbReference type="PANTHER" id="PTHR38591">
    <property type="entry name" value="HYDROLASE"/>
    <property type="match status" value="1"/>
</dbReference>
<dbReference type="EMBL" id="CP053069">
    <property type="protein sequence ID" value="QJR11320.1"/>
    <property type="molecule type" value="Genomic_DNA"/>
</dbReference>
<accession>A0A6M4GVL1</accession>
<evidence type="ECO:0000313" key="4">
    <source>
        <dbReference type="Proteomes" id="UP000501534"/>
    </source>
</evidence>
<keyword evidence="4" id="KW-1185">Reference proteome</keyword>
<feature type="domain" description="AttH" evidence="2">
    <location>
        <begin position="66"/>
        <end position="234"/>
    </location>
</feature>
<dbReference type="AlphaFoldDB" id="A0A6M4GVL1"/>
<evidence type="ECO:0000256" key="1">
    <source>
        <dbReference type="SAM" id="SignalP"/>
    </source>
</evidence>
<name>A0A6M4GVL1_9PROT</name>
<evidence type="ECO:0000313" key="3">
    <source>
        <dbReference type="EMBL" id="QJR11320.1"/>
    </source>
</evidence>
<proteinExistence type="predicted"/>
<dbReference type="Pfam" id="PF17186">
    <property type="entry name" value="Lipocalin_9"/>
    <property type="match status" value="1"/>
</dbReference>
<dbReference type="PANTHER" id="PTHR38591:SF1">
    <property type="entry name" value="BLL1000 PROTEIN"/>
    <property type="match status" value="1"/>
</dbReference>
<dbReference type="SUPFAM" id="SSF159245">
    <property type="entry name" value="AttH-like"/>
    <property type="match status" value="1"/>
</dbReference>
<feature type="signal peptide" evidence="1">
    <location>
        <begin position="1"/>
        <end position="36"/>
    </location>
</feature>
<dbReference type="KEGG" id="uru:DSM104443_02395"/>
<gene>
    <name evidence="3" type="ORF">DSM104443_02395</name>
</gene>
<dbReference type="Pfam" id="PF07143">
    <property type="entry name" value="CrtC"/>
    <property type="match status" value="1"/>
</dbReference>
<evidence type="ECO:0000259" key="2">
    <source>
        <dbReference type="Pfam" id="PF07143"/>
    </source>
</evidence>
<sequence length="370" mass="40452">MRSLIRVLVQAFAGTLVLASVSLLAGTLLLTGTAVASDTATYDPVVPGRAIRLPEDAGAHPGHRLEWWYVTGHLDSDEGPLGFQVTFFRARNPDAEGRASRFAPSQLLFAHAALAQPSHGRLRHEERNARAGFGLAEARTGGTDVFIDDWSMKFAEGAYRTRIPGDAFTLDLTMRPTQPPILQGDRGFSRKGPSLEYASYYYSEPHLEVTGTVRVGGKSLPVRGTAWLDHEWSSAPLAKEAVGWDWVGLNFEDGAALMAFRMRGRTGNVVWAGGTYRPARGEPVTLGPDDVRFTPLRSWKSPRTATDYPVAMEVRAGGRTWKLEPLLDDQELDARGSTGTLYWEGAVKVTGSSAGKGYLELTGYREKLPF</sequence>
<reference evidence="3 4" key="1">
    <citation type="submission" date="2020-04" db="EMBL/GenBank/DDBJ databases">
        <title>Usitatibacter rugosus gen. nov., sp. nov. and Usitatibacter palustris sp. nov., novel members of Usitatibacteraceae fam. nov. within the order Nitrosomonadales isolated from soil.</title>
        <authorList>
            <person name="Huber K.J."/>
            <person name="Neumann-Schaal M."/>
            <person name="Geppert A."/>
            <person name="Luckner M."/>
            <person name="Wanner G."/>
            <person name="Overmann J."/>
        </authorList>
    </citation>
    <scope>NUCLEOTIDE SEQUENCE [LARGE SCALE GENOMIC DNA]</scope>
    <source>
        <strain evidence="3 4">0125_3</strain>
    </source>
</reference>
<dbReference type="InterPro" id="IPR010791">
    <property type="entry name" value="AttH_dom"/>
</dbReference>
<dbReference type="Gene3D" id="2.40.370.10">
    <property type="entry name" value="AttH-like domain"/>
    <property type="match status" value="2"/>
</dbReference>
<keyword evidence="1" id="KW-0732">Signal</keyword>
<protein>
    <recommendedName>
        <fullName evidence="2">AttH domain-containing protein</fullName>
    </recommendedName>
</protein>
<dbReference type="InterPro" id="IPR023374">
    <property type="entry name" value="AttH-like_dom_sf"/>
</dbReference>
<feature type="chain" id="PRO_5026916647" description="AttH domain-containing protein" evidence="1">
    <location>
        <begin position="37"/>
        <end position="370"/>
    </location>
</feature>
<dbReference type="Proteomes" id="UP000501534">
    <property type="component" value="Chromosome"/>
</dbReference>